<evidence type="ECO:0000313" key="2">
    <source>
        <dbReference type="Proteomes" id="UP001144978"/>
    </source>
</evidence>
<sequence length="254" mass="27806">MTAHRTTSMGRQVARPMMPSDIGSVQAERRCFCNGRIRTASLPQTPTTARAGSDSEAFDIALGQWYSIGFERAGVPIDHVAMELVRHLEARRRSAWISSLFRGSRSLLGLSGPADRYSGEARAELAHSMPHNHPTVRGHGIATYYDKSEWGPNPKGANAEPVARTHNVRRHRGIGGYEALWSSGVVETEGADGGWPEGRDGRMVEAGLCRSVPQRRSAPRNVGVNPPHLDALVVTHEASELRFRKSLEKLLSLA</sequence>
<accession>A0ACC1PVW7</accession>
<gene>
    <name evidence="1" type="ORF">NUW54_g6333</name>
</gene>
<dbReference type="EMBL" id="JANSHE010001674">
    <property type="protein sequence ID" value="KAJ3001585.1"/>
    <property type="molecule type" value="Genomic_DNA"/>
</dbReference>
<organism evidence="1 2">
    <name type="scientific">Trametes sanguinea</name>
    <dbReference type="NCBI Taxonomy" id="158606"/>
    <lineage>
        <taxon>Eukaryota</taxon>
        <taxon>Fungi</taxon>
        <taxon>Dikarya</taxon>
        <taxon>Basidiomycota</taxon>
        <taxon>Agaricomycotina</taxon>
        <taxon>Agaricomycetes</taxon>
        <taxon>Polyporales</taxon>
        <taxon>Polyporaceae</taxon>
        <taxon>Trametes</taxon>
    </lineage>
</organism>
<evidence type="ECO:0000313" key="1">
    <source>
        <dbReference type="EMBL" id="KAJ3001585.1"/>
    </source>
</evidence>
<protein>
    <submittedName>
        <fullName evidence="1">Uncharacterized protein</fullName>
    </submittedName>
</protein>
<comment type="caution">
    <text evidence="1">The sequence shown here is derived from an EMBL/GenBank/DDBJ whole genome shotgun (WGS) entry which is preliminary data.</text>
</comment>
<proteinExistence type="predicted"/>
<keyword evidence="2" id="KW-1185">Reference proteome</keyword>
<name>A0ACC1PVW7_9APHY</name>
<reference evidence="1" key="1">
    <citation type="submission" date="2022-08" db="EMBL/GenBank/DDBJ databases">
        <title>Genome Sequence of Pycnoporus sanguineus.</title>
        <authorList>
            <person name="Buettner E."/>
        </authorList>
    </citation>
    <scope>NUCLEOTIDE SEQUENCE</scope>
    <source>
        <strain evidence="1">CG-C14</strain>
    </source>
</reference>
<dbReference type="Proteomes" id="UP001144978">
    <property type="component" value="Unassembled WGS sequence"/>
</dbReference>